<dbReference type="AlphaFoldDB" id="A0A816CE62"/>
<dbReference type="Proteomes" id="UP000663828">
    <property type="component" value="Unassembled WGS sequence"/>
</dbReference>
<dbReference type="PANTHER" id="PTHR46601">
    <property type="entry name" value="ULP_PROTEASE DOMAIN-CONTAINING PROTEIN"/>
    <property type="match status" value="1"/>
</dbReference>
<organism evidence="1 2">
    <name type="scientific">Adineta ricciae</name>
    <name type="common">Rotifer</name>
    <dbReference type="NCBI Taxonomy" id="249248"/>
    <lineage>
        <taxon>Eukaryota</taxon>
        <taxon>Metazoa</taxon>
        <taxon>Spiralia</taxon>
        <taxon>Gnathifera</taxon>
        <taxon>Rotifera</taxon>
        <taxon>Eurotatoria</taxon>
        <taxon>Bdelloidea</taxon>
        <taxon>Adinetida</taxon>
        <taxon>Adinetidae</taxon>
        <taxon>Adineta</taxon>
    </lineage>
</organism>
<sequence length="226" mass="25726">MNFTLIRQREVQQGFFSQRQVTLFTIHLTVGREQRNVAIISDYMEHITSFVYCAQQILVRFIKKNFPLTHSVNSILLFSDGASGHFKNNVNICNLIHHKIDFELVASWTFTSTGHGKSAGNGIGATLSKNILLSIAKDFFEFSQKQQLEIAKKSNRDNPAVDVFNLEADEIEKVKNNILNSRFEKLQALHKIQGIRGLHEFQPISDTTVQCRSTSLSTKIKTHSFK</sequence>
<name>A0A816CE62_ADIRI</name>
<keyword evidence="2" id="KW-1185">Reference proteome</keyword>
<accession>A0A816CE62</accession>
<evidence type="ECO:0000313" key="1">
    <source>
        <dbReference type="EMBL" id="CAF1621629.1"/>
    </source>
</evidence>
<dbReference type="EMBL" id="CAJNOR010007687">
    <property type="protein sequence ID" value="CAF1621629.1"/>
    <property type="molecule type" value="Genomic_DNA"/>
</dbReference>
<reference evidence="1" key="1">
    <citation type="submission" date="2021-02" db="EMBL/GenBank/DDBJ databases">
        <authorList>
            <person name="Nowell W R."/>
        </authorList>
    </citation>
    <scope>NUCLEOTIDE SEQUENCE</scope>
</reference>
<evidence type="ECO:0000313" key="2">
    <source>
        <dbReference type="Proteomes" id="UP000663828"/>
    </source>
</evidence>
<dbReference type="PANTHER" id="PTHR46601:SF1">
    <property type="entry name" value="ADF-H DOMAIN-CONTAINING PROTEIN"/>
    <property type="match status" value="1"/>
</dbReference>
<comment type="caution">
    <text evidence="1">The sequence shown here is derived from an EMBL/GenBank/DDBJ whole genome shotgun (WGS) entry which is preliminary data.</text>
</comment>
<protein>
    <submittedName>
        <fullName evidence="1">Uncharacterized protein</fullName>
    </submittedName>
</protein>
<gene>
    <name evidence="1" type="ORF">XAT740_LOCUS50323</name>
</gene>
<proteinExistence type="predicted"/>